<protein>
    <submittedName>
        <fullName evidence="1">Uncharacterized protein</fullName>
    </submittedName>
</protein>
<dbReference type="AlphaFoldDB" id="A0A2A7N5R3"/>
<evidence type="ECO:0000313" key="1">
    <source>
        <dbReference type="EMBL" id="PEG39179.1"/>
    </source>
</evidence>
<reference evidence="1 2" key="1">
    <citation type="submission" date="2017-10" db="EMBL/GenBank/DDBJ databases">
        <title>The new phylogeny of genus Mycobacterium.</title>
        <authorList>
            <person name="Tortoli E."/>
            <person name="Trovato A."/>
            <person name="Cirillo D.M."/>
        </authorList>
    </citation>
    <scope>NUCLEOTIDE SEQUENCE [LARGE SCALE GENOMIC DNA]</scope>
    <source>
        <strain evidence="1 2">CCUG37673</strain>
    </source>
</reference>
<keyword evidence="2" id="KW-1185">Reference proteome</keyword>
<gene>
    <name evidence="1" type="ORF">CQY20_11105</name>
</gene>
<dbReference type="Proteomes" id="UP000220914">
    <property type="component" value="Unassembled WGS sequence"/>
</dbReference>
<accession>A0A2A7N5R3</accession>
<evidence type="ECO:0000313" key="2">
    <source>
        <dbReference type="Proteomes" id="UP000220914"/>
    </source>
</evidence>
<name>A0A2A7N5R3_MYCAG</name>
<dbReference type="OrthoDB" id="163809at2"/>
<comment type="caution">
    <text evidence="1">The sequence shown here is derived from an EMBL/GenBank/DDBJ whole genome shotgun (WGS) entry which is preliminary data.</text>
</comment>
<proteinExistence type="predicted"/>
<sequence>MPAAAADPVEFGLGQGFTLGGGQEAIGDGLRVQFTDVLEDSRCPTEVQCFWSGQARIAVLVQPPGSPPVTTEFNTNPAPGQNRQTVEVGGYRVELTALQPHPRTPGETIPFGDYRATLVVHTA</sequence>
<dbReference type="EMBL" id="PDCP01000016">
    <property type="protein sequence ID" value="PEG39179.1"/>
    <property type="molecule type" value="Genomic_DNA"/>
</dbReference>
<organism evidence="1 2">
    <name type="scientific">Mycolicibacterium agri</name>
    <name type="common">Mycobacterium agri</name>
    <dbReference type="NCBI Taxonomy" id="36811"/>
    <lineage>
        <taxon>Bacteria</taxon>
        <taxon>Bacillati</taxon>
        <taxon>Actinomycetota</taxon>
        <taxon>Actinomycetes</taxon>
        <taxon>Mycobacteriales</taxon>
        <taxon>Mycobacteriaceae</taxon>
        <taxon>Mycolicibacterium</taxon>
    </lineage>
</organism>